<keyword evidence="2" id="KW-1185">Reference proteome</keyword>
<gene>
    <name evidence="1" type="ORF">FQN60_007830</name>
</gene>
<organism evidence="1 2">
    <name type="scientific">Etheostoma spectabile</name>
    <name type="common">orangethroat darter</name>
    <dbReference type="NCBI Taxonomy" id="54343"/>
    <lineage>
        <taxon>Eukaryota</taxon>
        <taxon>Metazoa</taxon>
        <taxon>Chordata</taxon>
        <taxon>Craniata</taxon>
        <taxon>Vertebrata</taxon>
        <taxon>Euteleostomi</taxon>
        <taxon>Actinopterygii</taxon>
        <taxon>Neopterygii</taxon>
        <taxon>Teleostei</taxon>
        <taxon>Neoteleostei</taxon>
        <taxon>Acanthomorphata</taxon>
        <taxon>Eupercaria</taxon>
        <taxon>Perciformes</taxon>
        <taxon>Percoidei</taxon>
        <taxon>Percidae</taxon>
        <taxon>Etheostomatinae</taxon>
        <taxon>Etheostoma</taxon>
    </lineage>
</organism>
<dbReference type="AlphaFoldDB" id="A0A5J5D3Y3"/>
<reference evidence="1 2" key="1">
    <citation type="submission" date="2019-08" db="EMBL/GenBank/DDBJ databases">
        <title>A chromosome-level genome assembly, high-density linkage maps, and genome scans reveal the genomic architecture of hybrid incompatibilities underlying speciation via character displacement in darters (Percidae: Etheostominae).</title>
        <authorList>
            <person name="Moran R.L."/>
            <person name="Catchen J.M."/>
            <person name="Fuller R.C."/>
        </authorList>
    </citation>
    <scope>NUCLEOTIDE SEQUENCE [LARGE SCALE GENOMIC DNA]</scope>
    <source>
        <strain evidence="1">EspeVRDwgs_2016</strain>
        <tissue evidence="1">Muscle</tissue>
    </source>
</reference>
<dbReference type="EMBL" id="VOFY01000014">
    <property type="protein sequence ID" value="KAA8586261.1"/>
    <property type="molecule type" value="Genomic_DNA"/>
</dbReference>
<protein>
    <submittedName>
        <fullName evidence="1">Uncharacterized protein</fullName>
    </submittedName>
</protein>
<sequence>MARASKKDMAGSYSCSRHVSLVLHAYDILSMRIMFAHLHSPSENYEEVRPEEQAA</sequence>
<name>A0A5J5D3Y3_9PERO</name>
<accession>A0A5J5D3Y3</accession>
<proteinExistence type="predicted"/>
<dbReference type="Proteomes" id="UP000327493">
    <property type="component" value="Chromosome 14"/>
</dbReference>
<comment type="caution">
    <text evidence="1">The sequence shown here is derived from an EMBL/GenBank/DDBJ whole genome shotgun (WGS) entry which is preliminary data.</text>
</comment>
<evidence type="ECO:0000313" key="1">
    <source>
        <dbReference type="EMBL" id="KAA8586261.1"/>
    </source>
</evidence>
<evidence type="ECO:0000313" key="2">
    <source>
        <dbReference type="Proteomes" id="UP000327493"/>
    </source>
</evidence>